<dbReference type="PANTHER" id="PTHR46891">
    <property type="entry name" value="SERPENTINE RECEPTOR, CLASS H-RELATED"/>
    <property type="match status" value="1"/>
</dbReference>
<keyword evidence="1" id="KW-0472">Membrane</keyword>
<keyword evidence="2" id="KW-1185">Reference proteome</keyword>
<dbReference type="InterPro" id="IPR019422">
    <property type="entry name" value="7TM_GPCR_serpentine_rcpt_Srh"/>
</dbReference>
<keyword evidence="1" id="KW-1133">Transmembrane helix</keyword>
<feature type="transmembrane region" description="Helical" evidence="1">
    <location>
        <begin position="12"/>
        <end position="31"/>
    </location>
</feature>
<dbReference type="AlphaFoldDB" id="A0A7E4UPD9"/>
<dbReference type="WBParaSite" id="Pan_g1119.t1">
    <property type="protein sequence ID" value="Pan_g1119.t1"/>
    <property type="gene ID" value="Pan_g1119"/>
</dbReference>
<reference evidence="2" key="1">
    <citation type="journal article" date="2013" name="Genetics">
        <title>The draft genome and transcriptome of Panagrellus redivivus are shaped by the harsh demands of a free-living lifestyle.</title>
        <authorList>
            <person name="Srinivasan J."/>
            <person name="Dillman A.R."/>
            <person name="Macchietto M.G."/>
            <person name="Heikkinen L."/>
            <person name="Lakso M."/>
            <person name="Fracchia K.M."/>
            <person name="Antoshechkin I."/>
            <person name="Mortazavi A."/>
            <person name="Wong G."/>
            <person name="Sternberg P.W."/>
        </authorList>
    </citation>
    <scope>NUCLEOTIDE SEQUENCE [LARGE SCALE GENOMIC DNA]</scope>
    <source>
        <strain evidence="2">MT8872</strain>
    </source>
</reference>
<reference evidence="3" key="2">
    <citation type="submission" date="2020-10" db="UniProtKB">
        <authorList>
            <consortium name="WormBaseParasite"/>
        </authorList>
    </citation>
    <scope>IDENTIFICATION</scope>
</reference>
<feature type="transmembrane region" description="Helical" evidence="1">
    <location>
        <begin position="51"/>
        <end position="73"/>
    </location>
</feature>
<sequence>MGIYKWYLAHQLTWSYLFDVYVGLLKVVPFWPFYLGYSAGIHANLKSNDAAVIQLIPLAFLSVGMGFSIYISVLYRYMQAAPLSIFYRHYSCLYVRIPVYMTIFLGLQALICIPLLFNFPQQDGLKTAMISQYPVLQQIFEDHPSVFGYEASEAVLRYNFTIVYTFVALSVSIVLLYLNFLRILRKNKQHLSIGTYNMQLMLFRTLFIQIFVFVLLLIFPILTAFVLIFIGLRCLSVIGLVALTIVGTHAFFDFCVLTFFIRSYREYVKECFRRVKKKLGFKVATVDVVPLVQNTISDLPSIYH</sequence>
<evidence type="ECO:0000313" key="3">
    <source>
        <dbReference type="WBParaSite" id="Pan_g1119.t1"/>
    </source>
</evidence>
<evidence type="ECO:0000256" key="1">
    <source>
        <dbReference type="SAM" id="Phobius"/>
    </source>
</evidence>
<accession>A0A7E4UPD9</accession>
<feature type="transmembrane region" description="Helical" evidence="1">
    <location>
        <begin position="205"/>
        <end position="231"/>
    </location>
</feature>
<name>A0A7E4UPD9_PANRE</name>
<feature type="transmembrane region" description="Helical" evidence="1">
    <location>
        <begin position="93"/>
        <end position="117"/>
    </location>
</feature>
<proteinExistence type="predicted"/>
<organism evidence="2 3">
    <name type="scientific">Panagrellus redivivus</name>
    <name type="common">Microworm</name>
    <dbReference type="NCBI Taxonomy" id="6233"/>
    <lineage>
        <taxon>Eukaryota</taxon>
        <taxon>Metazoa</taxon>
        <taxon>Ecdysozoa</taxon>
        <taxon>Nematoda</taxon>
        <taxon>Chromadorea</taxon>
        <taxon>Rhabditida</taxon>
        <taxon>Tylenchina</taxon>
        <taxon>Panagrolaimomorpha</taxon>
        <taxon>Panagrolaimoidea</taxon>
        <taxon>Panagrolaimidae</taxon>
        <taxon>Panagrellus</taxon>
    </lineage>
</organism>
<protein>
    <submittedName>
        <fullName evidence="3">Serpentine Receptor, class H</fullName>
    </submittedName>
</protein>
<feature type="transmembrane region" description="Helical" evidence="1">
    <location>
        <begin position="162"/>
        <end position="184"/>
    </location>
</feature>
<feature type="transmembrane region" description="Helical" evidence="1">
    <location>
        <begin position="237"/>
        <end position="260"/>
    </location>
</feature>
<dbReference type="Pfam" id="PF10318">
    <property type="entry name" value="7TM_GPCR_Srh"/>
    <property type="match status" value="1"/>
</dbReference>
<dbReference type="Proteomes" id="UP000492821">
    <property type="component" value="Unassembled WGS sequence"/>
</dbReference>
<dbReference type="SUPFAM" id="SSF81321">
    <property type="entry name" value="Family A G protein-coupled receptor-like"/>
    <property type="match status" value="1"/>
</dbReference>
<evidence type="ECO:0000313" key="2">
    <source>
        <dbReference type="Proteomes" id="UP000492821"/>
    </source>
</evidence>
<keyword evidence="1" id="KW-0812">Transmembrane</keyword>